<evidence type="ECO:0000256" key="9">
    <source>
        <dbReference type="ARBA" id="ARBA00029456"/>
    </source>
</evidence>
<dbReference type="PROSITE" id="PS00678">
    <property type="entry name" value="WD_REPEATS_1"/>
    <property type="match status" value="1"/>
</dbReference>
<evidence type="ECO:0000313" key="12">
    <source>
        <dbReference type="EMBL" id="GKT34507.1"/>
    </source>
</evidence>
<dbReference type="SMART" id="SM00320">
    <property type="entry name" value="WD40"/>
    <property type="match status" value="8"/>
</dbReference>
<evidence type="ECO:0000256" key="8">
    <source>
        <dbReference type="ARBA" id="ARBA00023273"/>
    </source>
</evidence>
<gene>
    <name evidence="12" type="ORF">ADUPG1_007851</name>
</gene>
<evidence type="ECO:0000256" key="6">
    <source>
        <dbReference type="ARBA" id="ARBA00022846"/>
    </source>
</evidence>
<keyword evidence="3" id="KW-0963">Cytoplasm</keyword>
<dbReference type="PANTHER" id="PTHR13720:SF14">
    <property type="entry name" value="CILIA- AND FLAGELLA-ASSOCIATED PROTEIN 52"/>
    <property type="match status" value="1"/>
</dbReference>
<feature type="repeat" description="WD" evidence="11">
    <location>
        <begin position="321"/>
        <end position="362"/>
    </location>
</feature>
<keyword evidence="6 12" id="KW-0282">Flagellum</keyword>
<keyword evidence="8" id="KW-0966">Cell projection</keyword>
<dbReference type="PROSITE" id="PS50294">
    <property type="entry name" value="WD_REPEATS_REGION"/>
    <property type="match status" value="1"/>
</dbReference>
<keyword evidence="4 11" id="KW-0853">WD repeat</keyword>
<reference evidence="12" key="1">
    <citation type="submission" date="2022-03" db="EMBL/GenBank/DDBJ databases">
        <title>Draft genome sequence of Aduncisulcus paluster, a free-living microaerophilic Fornicata.</title>
        <authorList>
            <person name="Yuyama I."/>
            <person name="Kume K."/>
            <person name="Tamura T."/>
            <person name="Inagaki Y."/>
            <person name="Hashimoto T."/>
        </authorList>
    </citation>
    <scope>NUCLEOTIDE SEQUENCE</scope>
    <source>
        <strain evidence="12">NY0171</strain>
    </source>
</reference>
<feature type="repeat" description="WD" evidence="11">
    <location>
        <begin position="406"/>
        <end position="447"/>
    </location>
</feature>
<proteinExistence type="inferred from homology"/>
<dbReference type="InterPro" id="IPR001680">
    <property type="entry name" value="WD40_rpt"/>
</dbReference>
<evidence type="ECO:0000256" key="7">
    <source>
        <dbReference type="ARBA" id="ARBA00023069"/>
    </source>
</evidence>
<dbReference type="PROSITE" id="PS50082">
    <property type="entry name" value="WD_REPEATS_2"/>
    <property type="match status" value="3"/>
</dbReference>
<feature type="repeat" description="WD" evidence="11">
    <location>
        <begin position="450"/>
        <end position="488"/>
    </location>
</feature>
<comment type="similarity">
    <text evidence="9">Belongs to the CFAP52 family.</text>
</comment>
<evidence type="ECO:0000313" key="13">
    <source>
        <dbReference type="Proteomes" id="UP001057375"/>
    </source>
</evidence>
<feature type="non-terminal residue" evidence="12">
    <location>
        <position position="557"/>
    </location>
</feature>
<comment type="caution">
    <text evidence="12">The sequence shown here is derived from an EMBL/GenBank/DDBJ whole genome shotgun (WGS) entry which is preliminary data.</text>
</comment>
<evidence type="ECO:0000256" key="3">
    <source>
        <dbReference type="ARBA" id="ARBA00022490"/>
    </source>
</evidence>
<accession>A0ABQ5KPS8</accession>
<evidence type="ECO:0000256" key="4">
    <source>
        <dbReference type="ARBA" id="ARBA00022574"/>
    </source>
</evidence>
<keyword evidence="13" id="KW-1185">Reference proteome</keyword>
<dbReference type="Pfam" id="PF00400">
    <property type="entry name" value="WD40"/>
    <property type="match status" value="6"/>
</dbReference>
<dbReference type="InterPro" id="IPR019775">
    <property type="entry name" value="WD40_repeat_CS"/>
</dbReference>
<dbReference type="InterPro" id="IPR036322">
    <property type="entry name" value="WD40_repeat_dom_sf"/>
</dbReference>
<organism evidence="12 13">
    <name type="scientific">Aduncisulcus paluster</name>
    <dbReference type="NCBI Taxonomy" id="2918883"/>
    <lineage>
        <taxon>Eukaryota</taxon>
        <taxon>Metamonada</taxon>
        <taxon>Carpediemonas-like organisms</taxon>
        <taxon>Aduncisulcus</taxon>
    </lineage>
</organism>
<evidence type="ECO:0000256" key="11">
    <source>
        <dbReference type="PROSITE-ProRule" id="PRU00221"/>
    </source>
</evidence>
<evidence type="ECO:0000256" key="1">
    <source>
        <dbReference type="ARBA" id="ARBA00004230"/>
    </source>
</evidence>
<dbReference type="InterPro" id="IPR015943">
    <property type="entry name" value="WD40/YVTN_repeat-like_dom_sf"/>
</dbReference>
<dbReference type="Proteomes" id="UP001057375">
    <property type="component" value="Unassembled WGS sequence"/>
</dbReference>
<dbReference type="Gene3D" id="2.130.10.10">
    <property type="entry name" value="YVTN repeat-like/Quinoprotein amine dehydrogenase"/>
    <property type="match status" value="3"/>
</dbReference>
<protein>
    <recommendedName>
        <fullName evidence="10">Cilia- and flagella-associated protein 52</fullName>
    </recommendedName>
</protein>
<keyword evidence="7" id="KW-0969">Cilium</keyword>
<comment type="subcellular location">
    <subcellularLocation>
        <location evidence="1">Cell projection</location>
        <location evidence="1">Cilium</location>
        <location evidence="1">Flagellum</location>
    </subcellularLocation>
    <subcellularLocation>
        <location evidence="2">Cytoplasm</location>
    </subcellularLocation>
</comment>
<dbReference type="InterPro" id="IPR011047">
    <property type="entry name" value="Quinoprotein_ADH-like_sf"/>
</dbReference>
<keyword evidence="5" id="KW-0677">Repeat</keyword>
<evidence type="ECO:0000256" key="2">
    <source>
        <dbReference type="ARBA" id="ARBA00004496"/>
    </source>
</evidence>
<dbReference type="SUPFAM" id="SSF50978">
    <property type="entry name" value="WD40 repeat-like"/>
    <property type="match status" value="1"/>
</dbReference>
<sequence length="557" mass="60128">MDEPVAETLIPKFVIGFNGKINDGVICHPDGEHVISCLGRFVIIRTLSNFKLTKKVLSDHTQNINCITISNSGRYFATATKTHEGFTCEICVWDFAELKLLKLIKYHTEAVVDIAFSADETSLVTVGGECDMSLVAWEIDGTPIARTKIPGRKVNFLKAFTGDSDSFLMGGATRLGVWKLDRIKKIFSENLVSLGSLRRNATCAVVCEGDEDAFIGTASGDVLHVSLSSRLFKNSAPKKKLLSGGVTAVSITKRGDIILGSGRGKMGILRRRNMTAVRSLDLHGAITSLSTTFSHDHMIVATNTGCIYLTDQDTLDSDLIHTAHSDPINAVAFPKGHSGILVSASGHEIRLWDMEVGEEKLRINVAEVTFSCVCVSDDGKQVISGCSDGKIRAFGPRSGRLLYVIDNAHRGNVTAVKMTYDCSHIISSGEDSLVNVWRVTPQSRTLVRSLPGHAGAVRSLAIIHTPEAGTEAYSGGADGNIIAWDVTSKFIYTQQLHGRGSVASVMVHPEGYQCVSVGADKRVVWWDIGQGDEVRVLDGTEGAEGTCGAISHSGEWF</sequence>
<dbReference type="InterPro" id="IPR050630">
    <property type="entry name" value="WD_repeat_EMAP"/>
</dbReference>
<name>A0ABQ5KPS8_9EUKA</name>
<dbReference type="PANTHER" id="PTHR13720">
    <property type="entry name" value="WD-40 REPEAT PROTEIN"/>
    <property type="match status" value="1"/>
</dbReference>
<evidence type="ECO:0000256" key="10">
    <source>
        <dbReference type="ARBA" id="ARBA00029552"/>
    </source>
</evidence>
<evidence type="ECO:0000256" key="5">
    <source>
        <dbReference type="ARBA" id="ARBA00022737"/>
    </source>
</evidence>
<dbReference type="SUPFAM" id="SSF50998">
    <property type="entry name" value="Quinoprotein alcohol dehydrogenase-like"/>
    <property type="match status" value="1"/>
</dbReference>
<dbReference type="EMBL" id="BQXS01010821">
    <property type="protein sequence ID" value="GKT34507.1"/>
    <property type="molecule type" value="Genomic_DNA"/>
</dbReference>